<accession>A0AA44Z639</accession>
<dbReference type="SUPFAM" id="SSF56281">
    <property type="entry name" value="Metallo-hydrolase/oxidoreductase"/>
    <property type="match status" value="1"/>
</dbReference>
<dbReference type="InterPro" id="IPR011108">
    <property type="entry name" value="RMMBL"/>
</dbReference>
<feature type="non-terminal residue" evidence="4">
    <location>
        <position position="228"/>
    </location>
</feature>
<organism evidence="4 5">
    <name type="scientific">Cronobacter sakazakii</name>
    <name type="common">Enterobacter sakazakii</name>
    <dbReference type="NCBI Taxonomy" id="28141"/>
    <lineage>
        <taxon>Bacteria</taxon>
        <taxon>Pseudomonadati</taxon>
        <taxon>Pseudomonadota</taxon>
        <taxon>Gammaproteobacteria</taxon>
        <taxon>Enterobacterales</taxon>
        <taxon>Enterobacteriaceae</taxon>
        <taxon>Cronobacter</taxon>
    </lineage>
</organism>
<dbReference type="RefSeq" id="WP_207573324.1">
    <property type="nucleotide sequence ID" value="NZ_NCTU01000135.1"/>
</dbReference>
<proteinExistence type="predicted"/>
<sequence length="228" mass="26520">ANLPENLRSDIKIAIVDAAYHTDDVSQKERVDELCAEIERVAHNKGIALLPLPPLGRAQDIVLYLYERYKEFPLIVDKEIFAGFEEMFIYKDWLKNNEKLERVVESLKRNIIVMDNDICMQNSYGIVVMSDANMQTKRAQLYYEQLRYEERNSIMFTGHIAKGSFAEKVLKERLGKECRVKRVPYKVHQSISDVKEMLNTLLPEHTVLVHALKEDTDRLQEKLSIAGY</sequence>
<keyword evidence="2" id="KW-0175">Coiled coil</keyword>
<dbReference type="Gene3D" id="3.60.15.10">
    <property type="entry name" value="Ribonuclease Z/Hydroxyacylglutathione hydrolase-like"/>
    <property type="match status" value="1"/>
</dbReference>
<dbReference type="PANTHER" id="PTHR11203:SF37">
    <property type="entry name" value="INTEGRATOR COMPLEX SUBUNIT 11"/>
    <property type="match status" value="1"/>
</dbReference>
<name>A0AA44Z639_CROSK</name>
<dbReference type="InterPro" id="IPR050698">
    <property type="entry name" value="MBL"/>
</dbReference>
<dbReference type="EMBL" id="NCTU01000135">
    <property type="protein sequence ID" value="PUV99688.1"/>
    <property type="molecule type" value="Genomic_DNA"/>
</dbReference>
<dbReference type="InterPro" id="IPR022712">
    <property type="entry name" value="Beta_Casp"/>
</dbReference>
<dbReference type="AlphaFoldDB" id="A0AA44Z639"/>
<dbReference type="Pfam" id="PF07521">
    <property type="entry name" value="RMMBL"/>
    <property type="match status" value="1"/>
</dbReference>
<dbReference type="GO" id="GO:0016787">
    <property type="term" value="F:hydrolase activity"/>
    <property type="evidence" value="ECO:0007669"/>
    <property type="project" value="UniProtKB-KW"/>
</dbReference>
<keyword evidence="1" id="KW-0378">Hydrolase</keyword>
<protein>
    <submittedName>
        <fullName evidence="4">MBL fold metallo-hydrolase</fullName>
    </submittedName>
</protein>
<feature type="non-terminal residue" evidence="4">
    <location>
        <position position="1"/>
    </location>
</feature>
<evidence type="ECO:0000256" key="1">
    <source>
        <dbReference type="ARBA" id="ARBA00022801"/>
    </source>
</evidence>
<dbReference type="Gene3D" id="3.40.50.10890">
    <property type="match status" value="1"/>
</dbReference>
<evidence type="ECO:0000259" key="3">
    <source>
        <dbReference type="SMART" id="SM01027"/>
    </source>
</evidence>
<dbReference type="InterPro" id="IPR036866">
    <property type="entry name" value="RibonucZ/Hydroxyglut_hydro"/>
</dbReference>
<gene>
    <name evidence="4" type="ORF">B7T07_22925</name>
</gene>
<reference evidence="4 5" key="1">
    <citation type="submission" date="2017-04" db="EMBL/GenBank/DDBJ databases">
        <title>Cronobacter sakazakii, ST83 Lineage Isolates.</title>
        <authorList>
            <person name="Chase H."/>
            <person name="Tall B."/>
            <person name="Gopinath G."/>
            <person name="Lehner A."/>
        </authorList>
    </citation>
    <scope>NUCLEOTIDE SEQUENCE [LARGE SCALE GENOMIC DNA]</scope>
    <source>
        <strain evidence="4 5">MOD1_Comp15</strain>
    </source>
</reference>
<comment type="caution">
    <text evidence="4">The sequence shown here is derived from an EMBL/GenBank/DDBJ whole genome shotgun (WGS) entry which is preliminary data.</text>
</comment>
<feature type="coiled-coil region" evidence="2">
    <location>
        <begin position="90"/>
        <end position="117"/>
    </location>
</feature>
<dbReference type="SMART" id="SM01027">
    <property type="entry name" value="Beta-Casp"/>
    <property type="match status" value="1"/>
</dbReference>
<evidence type="ECO:0000313" key="4">
    <source>
        <dbReference type="EMBL" id="PUV99688.1"/>
    </source>
</evidence>
<evidence type="ECO:0000313" key="5">
    <source>
        <dbReference type="Proteomes" id="UP000244856"/>
    </source>
</evidence>
<dbReference type="PANTHER" id="PTHR11203">
    <property type="entry name" value="CLEAVAGE AND POLYADENYLATION SPECIFICITY FACTOR FAMILY MEMBER"/>
    <property type="match status" value="1"/>
</dbReference>
<dbReference type="GO" id="GO:0004521">
    <property type="term" value="F:RNA endonuclease activity"/>
    <property type="evidence" value="ECO:0007669"/>
    <property type="project" value="TreeGrafter"/>
</dbReference>
<feature type="domain" description="Beta-Casp" evidence="3">
    <location>
        <begin position="58"/>
        <end position="169"/>
    </location>
</feature>
<dbReference type="Proteomes" id="UP000244856">
    <property type="component" value="Unassembled WGS sequence"/>
</dbReference>
<evidence type="ECO:0000256" key="2">
    <source>
        <dbReference type="SAM" id="Coils"/>
    </source>
</evidence>